<gene>
    <name evidence="3" type="ORF">LWC05_09955</name>
</gene>
<evidence type="ECO:0000313" key="3">
    <source>
        <dbReference type="EMBL" id="MCE0744204.1"/>
    </source>
</evidence>
<organism evidence="3 4">
    <name type="scientific">Acetobacter sicerae</name>
    <dbReference type="NCBI Taxonomy" id="85325"/>
    <lineage>
        <taxon>Bacteria</taxon>
        <taxon>Pseudomonadati</taxon>
        <taxon>Pseudomonadota</taxon>
        <taxon>Alphaproteobacteria</taxon>
        <taxon>Acetobacterales</taxon>
        <taxon>Acetobacteraceae</taxon>
        <taxon>Acetobacter</taxon>
    </lineage>
</organism>
<comment type="caution">
    <text evidence="3">The sequence shown here is derived from an EMBL/GenBank/DDBJ whole genome shotgun (WGS) entry which is preliminary data.</text>
</comment>
<feature type="region of interest" description="Disordered" evidence="1">
    <location>
        <begin position="204"/>
        <end position="253"/>
    </location>
</feature>
<keyword evidence="2" id="KW-0732">Signal</keyword>
<proteinExistence type="predicted"/>
<keyword evidence="4" id="KW-1185">Reference proteome</keyword>
<dbReference type="Proteomes" id="UP001521074">
    <property type="component" value="Unassembled WGS sequence"/>
</dbReference>
<reference evidence="3 4" key="1">
    <citation type="submission" date="2021-12" db="EMBL/GenBank/DDBJ databases">
        <title>Genome sequence of Acetobacter sicerae DmPark20a_162.</title>
        <authorList>
            <person name="Chaston J.M."/>
        </authorList>
    </citation>
    <scope>NUCLEOTIDE SEQUENCE [LARGE SCALE GENOMIC DNA]</scope>
    <source>
        <strain evidence="3 4">DmPark20a_162</strain>
    </source>
</reference>
<feature type="signal peptide" evidence="2">
    <location>
        <begin position="1"/>
        <end position="40"/>
    </location>
</feature>
<feature type="chain" id="PRO_5045365612" evidence="2">
    <location>
        <begin position="41"/>
        <end position="253"/>
    </location>
</feature>
<evidence type="ECO:0000313" key="4">
    <source>
        <dbReference type="Proteomes" id="UP001521074"/>
    </source>
</evidence>
<accession>A0ABS8VX13</accession>
<dbReference type="EMBL" id="JAJSOJ010000030">
    <property type="protein sequence ID" value="MCE0744204.1"/>
    <property type="molecule type" value="Genomic_DNA"/>
</dbReference>
<sequence>MRQVTGKSDAGNKAGVWKRCLALGLAGGLVVGLMQGTAFAADGDHPPLTPLKDAVITYSVQPDGAPQPQQVKVWFTAEGARMRIDAPDGSASTILNRTAQTVTILLHKQRVFTQLEQRGSVRNPFLLDVSMQFTRHGNRTIAGIPCTEWGVASGHGDATACVTTDGLILAENGVDADGAKGHLSAESVSYETIPASAFAAPSDYQEVHQHRVAGQGGAPALSTGPANGTGSSPAGDAAATPAPSGTPDTSGQP</sequence>
<name>A0ABS8VX13_9PROT</name>
<protein>
    <submittedName>
        <fullName evidence="3">DUF4412 domain-containing protein</fullName>
    </submittedName>
</protein>
<evidence type="ECO:0000256" key="1">
    <source>
        <dbReference type="SAM" id="MobiDB-lite"/>
    </source>
</evidence>
<evidence type="ECO:0000256" key="2">
    <source>
        <dbReference type="SAM" id="SignalP"/>
    </source>
</evidence>
<dbReference type="RefSeq" id="WP_232877901.1">
    <property type="nucleotide sequence ID" value="NZ_JAJSOJ010000030.1"/>
</dbReference>